<dbReference type="Pfam" id="PF03121">
    <property type="entry name" value="Herpes_UL52"/>
    <property type="match status" value="1"/>
</dbReference>
<dbReference type="Proteomes" id="UP000133659">
    <property type="component" value="Genome"/>
</dbReference>
<proteinExistence type="inferred from homology"/>
<accession>A0A1P7U1C0</accession>
<name>A0A1P7U1C0_9ALPH</name>
<dbReference type="HAMAP" id="MF_04011">
    <property type="entry name" value="HSV_PRIM"/>
    <property type="match status" value="1"/>
</dbReference>
<evidence type="ECO:0000256" key="3">
    <source>
        <dbReference type="ARBA" id="ARBA00022705"/>
    </source>
</evidence>
<keyword evidence="1" id="KW-1048">Host nucleus</keyword>
<dbReference type="InterPro" id="IPR033685">
    <property type="entry name" value="HSV_PRIM"/>
</dbReference>
<keyword evidence="5" id="KW-0863">Zinc-finger</keyword>
<dbReference type="GO" id="GO:0006260">
    <property type="term" value="P:DNA replication"/>
    <property type="evidence" value="ECO:0007669"/>
    <property type="project" value="UniProtKB-KW"/>
</dbReference>
<dbReference type="GO" id="GO:0008270">
    <property type="term" value="F:zinc ion binding"/>
    <property type="evidence" value="ECO:0007669"/>
    <property type="project" value="UniProtKB-KW"/>
</dbReference>
<dbReference type="EMBL" id="AB024414">
    <property type="protein sequence ID" value="BAA82949.1"/>
    <property type="molecule type" value="Genomic_DNA"/>
</dbReference>
<keyword evidence="4" id="KW-0479">Metal-binding</keyword>
<dbReference type="GO" id="GO:0003899">
    <property type="term" value="F:DNA-directed RNA polymerase activity"/>
    <property type="evidence" value="ECO:0007669"/>
    <property type="project" value="InterPro"/>
</dbReference>
<evidence type="ECO:0000256" key="6">
    <source>
        <dbReference type="ARBA" id="ARBA00022833"/>
    </source>
</evidence>
<organism evidence="7 8">
    <name type="scientific">Marek's disease virus serotype 2 MDV2</name>
    <dbReference type="NCBI Taxonomy" id="36353"/>
    <lineage>
        <taxon>Viruses</taxon>
        <taxon>Duplodnaviria</taxon>
        <taxon>Heunggongvirae</taxon>
        <taxon>Peploviricota</taxon>
        <taxon>Herviviricetes</taxon>
        <taxon>Herpesvirales</taxon>
        <taxon>Orthoherpesviridae</taxon>
        <taxon>Alphaherpesvirinae</taxon>
        <taxon>Mardivirus</taxon>
        <taxon>Mardivirus gallidalpha3</taxon>
        <taxon>Gallid alphaherpesvirus 3</taxon>
    </lineage>
</organism>
<evidence type="ECO:0000256" key="5">
    <source>
        <dbReference type="ARBA" id="ARBA00022771"/>
    </source>
</evidence>
<dbReference type="GO" id="GO:0039686">
    <property type="term" value="P:bidirectional double-stranded viral DNA replication"/>
    <property type="evidence" value="ECO:0007669"/>
    <property type="project" value="InterPro"/>
</dbReference>
<keyword evidence="6" id="KW-0862">Zinc</keyword>
<protein>
    <submittedName>
        <fullName evidence="7">UL52 product homolog</fullName>
    </submittedName>
</protein>
<evidence type="ECO:0000256" key="2">
    <source>
        <dbReference type="ARBA" id="ARBA00022679"/>
    </source>
</evidence>
<evidence type="ECO:0000256" key="4">
    <source>
        <dbReference type="ARBA" id="ARBA00022723"/>
    </source>
</evidence>
<evidence type="ECO:0000313" key="7">
    <source>
        <dbReference type="EMBL" id="BAA82949.1"/>
    </source>
</evidence>
<gene>
    <name evidence="7" type="primary">ORF 61</name>
</gene>
<evidence type="ECO:0000256" key="1">
    <source>
        <dbReference type="ARBA" id="ARBA00022562"/>
    </source>
</evidence>
<keyword evidence="3" id="KW-0235">DNA replication</keyword>
<evidence type="ECO:0000313" key="8">
    <source>
        <dbReference type="Proteomes" id="UP000133659"/>
    </source>
</evidence>
<sequence>MSDIPEDADPGIKVLFAVDGCAVSFSLALLTGQVPSINPVYVISHWDPGNRLLDVLCHRADDRDCGRIPNERGDLNAVSDPLKVEFCLLSQMTRGLGGADLKLRTRAIFVCRFTSHSEINSIVASIASGAPIQTDLLIATLSEYDTFRLHDDFNIALHISLACLSQKRRNGKEPAKSPDRNLLSIMAGTFSGGRRGLAGLYLQYEQKVTAAYRRVYGGSTTTAFWYVSKFGPEEKSLVLALRYYLLQAQAEPTGIATGYDLQAIKDICDTYAVPVEANPTGFSTADLTSFARLSRFCCVSNYANGPVARAFPLYVEHRIAADVTEVDALKEYIERDRSGLKISDLEFVKYIYLAYFECYNRAQLRRHLRDVTVRCPEEDVYKRSSLGKHAVDNFFTHVRSRLNVNDHIACNVSPDQVEMGNVLTRAFCRARTYPPSTMESDARFTGICEPSSVIIKRLDALESTLHKYGWPRARSETVNMMSECANLPIASSADSLRPPGLPLEHPGTHCRGGPMIVKRLLALVSADARVGDIGPTNMLTGIRESAVKGPLPIYRIGMSKGKQAFAVMVADCWDKIIPSPGIVKAHLSKLGRSGRAPEDDVIARDIFFTSELERVTGHAAELPYFTCGPAEEQQYINRNEVFNDNLIVGNIILDVDVHLRTPVPVKLLHVAMRGFRTGALKALSLLLPKAKIDHGSYPCYFYKTSCKKSRVVHVKHWMSSTTDFALDCDGPAVESADCELEMGFDDPLLMDQIDDSISRCESDASSLPSDADLPCNCHEKIGLRVCIPVPPPYLLVGSRTMSGLARVLQQSVLLERSFVEPIGSYLKNYDIVDSGVYGHGRSLRLPFFGKIDETGLISGRLLPFCVIPERCGDAEQFVLSHLQPKTFHFHSPMPEEDHASVVLKGLGGEYAGFFEKKITINRDTFFGIRLSLAVALKARGVDINDSAAIVSFVTEHILDDIIQYMHDHIPDHAAEYNHVSVSCCVIRPDWILLQLMANKTLGRAHGFTCVRFKHTRTTRMSSRSYLSLNIDAHGRLCACVIQQCFAAKCGNNKLRTLFTVDVDSKCQAEHR</sequence>
<keyword evidence="2" id="KW-0808">Transferase</keyword>
<reference evidence="7 8" key="1">
    <citation type="submission" date="1999-02" db="EMBL/GenBank/DDBJ databases">
        <title>The complete DNA sequence and transcription map of the unique long genome region of Marek's disease virus type 2.</title>
        <authorList>
            <person name="Jang H."/>
            <person name="Cai J."/>
            <person name="Izumiya Y."/>
            <person name="Murakami Y."/>
            <person name="Mochizuki M."/>
            <person name="Song C."/>
            <person name="Lee Y."/>
            <person name="Kai C."/>
            <person name="Takahashi E."/>
            <person name="Mikami T."/>
        </authorList>
    </citation>
    <scope>NUCLEOTIDE SEQUENCE [LARGE SCALE GENOMIC DNA]</scope>
    <source>
        <strain evidence="7">HPRS24</strain>
    </source>
</reference>